<proteinExistence type="predicted"/>
<gene>
    <name evidence="1" type="ORF">EV182_006559</name>
</gene>
<name>A0ACC1HNJ6_9FUNG</name>
<feature type="non-terminal residue" evidence="1">
    <location>
        <position position="161"/>
    </location>
</feature>
<organism evidence="1 2">
    <name type="scientific">Spiromyces aspiralis</name>
    <dbReference type="NCBI Taxonomy" id="68401"/>
    <lineage>
        <taxon>Eukaryota</taxon>
        <taxon>Fungi</taxon>
        <taxon>Fungi incertae sedis</taxon>
        <taxon>Zoopagomycota</taxon>
        <taxon>Kickxellomycotina</taxon>
        <taxon>Kickxellomycetes</taxon>
        <taxon>Kickxellales</taxon>
        <taxon>Kickxellaceae</taxon>
        <taxon>Spiromyces</taxon>
    </lineage>
</organism>
<evidence type="ECO:0000313" key="1">
    <source>
        <dbReference type="EMBL" id="KAJ1677251.1"/>
    </source>
</evidence>
<dbReference type="Proteomes" id="UP001145114">
    <property type="component" value="Unassembled WGS sequence"/>
</dbReference>
<sequence>MQLLDQRNNAAVADIKDKGTSEAGTLGPKTDNSSSSKTLDFKSLLEKAKKSLSEQQQAKANGTKPKRSKGAEIIGISIPLRLSTDAELNKTPYIKTSSRSGISRLSQGNGAEPASSKGRDSSLQQPHTKKDMVDELISSKKDPTAPKVTGGERKKQQQETA</sequence>
<evidence type="ECO:0000313" key="2">
    <source>
        <dbReference type="Proteomes" id="UP001145114"/>
    </source>
</evidence>
<protein>
    <submittedName>
        <fullName evidence="1">Uncharacterized protein</fullName>
    </submittedName>
</protein>
<comment type="caution">
    <text evidence="1">The sequence shown here is derived from an EMBL/GenBank/DDBJ whole genome shotgun (WGS) entry which is preliminary data.</text>
</comment>
<accession>A0ACC1HNJ6</accession>
<dbReference type="EMBL" id="JAMZIH010002742">
    <property type="protein sequence ID" value="KAJ1677251.1"/>
    <property type="molecule type" value="Genomic_DNA"/>
</dbReference>
<reference evidence="1" key="1">
    <citation type="submission" date="2022-06" db="EMBL/GenBank/DDBJ databases">
        <title>Phylogenomic reconstructions and comparative analyses of Kickxellomycotina fungi.</title>
        <authorList>
            <person name="Reynolds N.K."/>
            <person name="Stajich J.E."/>
            <person name="Barry K."/>
            <person name="Grigoriev I.V."/>
            <person name="Crous P."/>
            <person name="Smith M.E."/>
        </authorList>
    </citation>
    <scope>NUCLEOTIDE SEQUENCE</scope>
    <source>
        <strain evidence="1">RSA 2271</strain>
    </source>
</reference>
<keyword evidence="2" id="KW-1185">Reference proteome</keyword>